<dbReference type="AlphaFoldDB" id="A0A1I0C6J4"/>
<accession>A0A1I0C6J4</accession>
<reference evidence="1 2" key="1">
    <citation type="submission" date="2016-10" db="EMBL/GenBank/DDBJ databases">
        <authorList>
            <person name="de Groot N.N."/>
        </authorList>
    </citation>
    <scope>NUCLEOTIDE SEQUENCE [LARGE SCALE GENOMIC DNA]</scope>
    <source>
        <strain evidence="1 2">Nl7</strain>
    </source>
</reference>
<dbReference type="GO" id="GO:0008168">
    <property type="term" value="F:methyltransferase activity"/>
    <property type="evidence" value="ECO:0007669"/>
    <property type="project" value="UniProtKB-KW"/>
</dbReference>
<dbReference type="GO" id="GO:0032259">
    <property type="term" value="P:methylation"/>
    <property type="evidence" value="ECO:0007669"/>
    <property type="project" value="UniProtKB-KW"/>
</dbReference>
<dbReference type="SUPFAM" id="SSF53335">
    <property type="entry name" value="S-adenosyl-L-methionine-dependent methyltransferases"/>
    <property type="match status" value="1"/>
</dbReference>
<dbReference type="Pfam" id="PF13578">
    <property type="entry name" value="Methyltransf_24"/>
    <property type="match status" value="1"/>
</dbReference>
<gene>
    <name evidence="1" type="ORF">SAMN05216412_103302</name>
</gene>
<keyword evidence="1" id="KW-0808">Transferase</keyword>
<dbReference type="Proteomes" id="UP000183339">
    <property type="component" value="Unassembled WGS sequence"/>
</dbReference>
<keyword evidence="1" id="KW-0489">Methyltransferase</keyword>
<proteinExistence type="predicted"/>
<organism evidence="1 2">
    <name type="scientific">Nitrosospira multiformis</name>
    <dbReference type="NCBI Taxonomy" id="1231"/>
    <lineage>
        <taxon>Bacteria</taxon>
        <taxon>Pseudomonadati</taxon>
        <taxon>Pseudomonadota</taxon>
        <taxon>Betaproteobacteria</taxon>
        <taxon>Nitrosomonadales</taxon>
        <taxon>Nitrosomonadaceae</taxon>
        <taxon>Nitrosospira</taxon>
    </lineage>
</organism>
<evidence type="ECO:0000313" key="1">
    <source>
        <dbReference type="EMBL" id="SET14989.1"/>
    </source>
</evidence>
<dbReference type="Gene3D" id="3.40.50.150">
    <property type="entry name" value="Vaccinia Virus protein VP39"/>
    <property type="match status" value="1"/>
</dbReference>
<dbReference type="RefSeq" id="WP_074706414.1">
    <property type="nucleotide sequence ID" value="NZ_FOHI01000003.1"/>
</dbReference>
<sequence>MKTQELQDLAKLESFESSDKVSNKTPIWIDDERCVIDGVEFVLSTDIDTLHSSQSAQDKFLLGKHRLMVDDIFALKDREDIKRIVDIGIFKGGSMALYALVFAPEKLVGIEYSTTPQESLERFITHRGLRERVRSYYGTNQADGERIREIIKSEFPDETLDLVVDDASHFYRETRASFEMLFPLLRPGGTYIIEDWGWAHWQGDLWQKSQIFPAEMPSLTNLLIEISMLCAARPDLVANVQIEPSVIKVRRGSAIYKDDTFKLDVACLNRGKTFLPVM</sequence>
<name>A0A1I0C6J4_9PROT</name>
<evidence type="ECO:0000313" key="2">
    <source>
        <dbReference type="Proteomes" id="UP000183339"/>
    </source>
</evidence>
<protein>
    <submittedName>
        <fullName evidence="1">Methyltransferase domain-containing protein</fullName>
    </submittedName>
</protein>
<dbReference type="InterPro" id="IPR029063">
    <property type="entry name" value="SAM-dependent_MTases_sf"/>
</dbReference>
<dbReference type="EMBL" id="FOHI01000003">
    <property type="protein sequence ID" value="SET14989.1"/>
    <property type="molecule type" value="Genomic_DNA"/>
</dbReference>
<dbReference type="OrthoDB" id="9816564at2"/>